<sequence>MAKRYSTTTVAGEASGGAVVPPGGSGSPAPDEGAHGGSPASDEQPKPKKARSAMSKVKGRRGAMSAFNSLPIDLLFDICTYLDPQDLFVLSNTNKVFRSIVTGPHAPPLWVAARERVGLPELELPMPDLQYAQLLFGRGCSFCVRKNAGKADVFYRARICTACLKEHFANGGTGPGSQAIQKAVNHRLHPLTMSIVNHTNPVVRNGASVRIAEVVKTSDELWENYPEAAESYAEQTFIAMYRLELSTGSSQGERWKPETDFQQWYCKDIEPARTARRKDGEALRRWVQHQEQAKAMDKDDIRRIRHDDIVSRFRAQGFGDRDFSYKFDTHTLVRKPDLLTERMWLKIEPPLREFLLTTRRDLRRNTILQRIGDLRWLSPTARDEVSLLADFYPAQTVVSVTPTFAALLADVSEYVDPVQLWADNKAAIVSELDSLVRSRIEEMLRTLAKVYGELKRARSDDKEDDAIEGLKPSTINLPRLPSFIPRTVDKPLVATDEQLVTFLKDATLSIFRCPGCKLVETGYTALKHAVMGHCGVHNMTMVSEAQWARCGQATDNSIETTPELLLRILYLRQLHADTKLEAPSHTESLEDDAKQYKVEMDDGKKFDVTFTCCDKYYNAIYQRMDPVPRVFRHIETFHSAPSESKASLSTSAEHSQAFRSAIHTARIIAGDAPAPAPFYPMGDGFPYDMYDSDPYGYDSDPDGYDSDDGVMSGYRDDCTIM</sequence>
<dbReference type="InterPro" id="IPR001810">
    <property type="entry name" value="F-box_dom"/>
</dbReference>
<feature type="domain" description="F-box" evidence="2">
    <location>
        <begin position="64"/>
        <end position="113"/>
    </location>
</feature>
<reference evidence="3 4" key="1">
    <citation type="submission" date="2021-12" db="EMBL/GenBank/DDBJ databases">
        <title>High titer production of polyol ester of fatty acids by Rhodotorula paludigena BS15 towards product separation-free biomass refinery.</title>
        <authorList>
            <person name="Mano J."/>
            <person name="Ono H."/>
            <person name="Tanaka T."/>
            <person name="Naito K."/>
            <person name="Sushida H."/>
            <person name="Ike M."/>
            <person name="Tokuyasu K."/>
            <person name="Kitaoka M."/>
        </authorList>
    </citation>
    <scope>NUCLEOTIDE SEQUENCE [LARGE SCALE GENOMIC DNA]</scope>
    <source>
        <strain evidence="3 4">BS15</strain>
    </source>
</reference>
<evidence type="ECO:0000313" key="4">
    <source>
        <dbReference type="Proteomes" id="UP001342314"/>
    </source>
</evidence>
<dbReference type="SUPFAM" id="SSF81383">
    <property type="entry name" value="F-box domain"/>
    <property type="match status" value="1"/>
</dbReference>
<dbReference type="Pfam" id="PF00646">
    <property type="entry name" value="F-box"/>
    <property type="match status" value="1"/>
</dbReference>
<organism evidence="3 4">
    <name type="scientific">Rhodotorula paludigena</name>
    <dbReference type="NCBI Taxonomy" id="86838"/>
    <lineage>
        <taxon>Eukaryota</taxon>
        <taxon>Fungi</taxon>
        <taxon>Dikarya</taxon>
        <taxon>Basidiomycota</taxon>
        <taxon>Pucciniomycotina</taxon>
        <taxon>Microbotryomycetes</taxon>
        <taxon>Sporidiobolales</taxon>
        <taxon>Sporidiobolaceae</taxon>
        <taxon>Rhodotorula</taxon>
    </lineage>
</organism>
<feature type="compositionally biased region" description="Low complexity" evidence="1">
    <location>
        <begin position="1"/>
        <end position="30"/>
    </location>
</feature>
<name>A0AAV5GPR9_9BASI</name>
<dbReference type="SMART" id="SM00256">
    <property type="entry name" value="FBOX"/>
    <property type="match status" value="1"/>
</dbReference>
<feature type="region of interest" description="Disordered" evidence="1">
    <location>
        <begin position="1"/>
        <end position="57"/>
    </location>
</feature>
<accession>A0AAV5GPR9</accession>
<feature type="compositionally biased region" description="Basic residues" evidence="1">
    <location>
        <begin position="47"/>
        <end position="57"/>
    </location>
</feature>
<gene>
    <name evidence="3" type="ORF">Rhopal_005188-T1</name>
</gene>
<dbReference type="InterPro" id="IPR036047">
    <property type="entry name" value="F-box-like_dom_sf"/>
</dbReference>
<dbReference type="Proteomes" id="UP001342314">
    <property type="component" value="Unassembled WGS sequence"/>
</dbReference>
<keyword evidence="4" id="KW-1185">Reference proteome</keyword>
<evidence type="ECO:0000259" key="2">
    <source>
        <dbReference type="PROSITE" id="PS50181"/>
    </source>
</evidence>
<dbReference type="AlphaFoldDB" id="A0AAV5GPR9"/>
<protein>
    <recommendedName>
        <fullName evidence="2">F-box domain-containing protein</fullName>
    </recommendedName>
</protein>
<evidence type="ECO:0000313" key="3">
    <source>
        <dbReference type="EMBL" id="GJN92158.1"/>
    </source>
</evidence>
<proteinExistence type="predicted"/>
<dbReference type="EMBL" id="BQKY01000010">
    <property type="protein sequence ID" value="GJN92158.1"/>
    <property type="molecule type" value="Genomic_DNA"/>
</dbReference>
<dbReference type="PROSITE" id="PS50181">
    <property type="entry name" value="FBOX"/>
    <property type="match status" value="1"/>
</dbReference>
<evidence type="ECO:0000256" key="1">
    <source>
        <dbReference type="SAM" id="MobiDB-lite"/>
    </source>
</evidence>
<comment type="caution">
    <text evidence="3">The sequence shown here is derived from an EMBL/GenBank/DDBJ whole genome shotgun (WGS) entry which is preliminary data.</text>
</comment>